<feature type="binding site" evidence="7">
    <location>
        <position position="218"/>
    </location>
    <ligand>
        <name>L-aspartate</name>
        <dbReference type="ChEBI" id="CHEBI:29991"/>
    </ligand>
</feature>
<keyword evidence="3 7" id="KW-0808">Transferase</keyword>
<dbReference type="AlphaFoldDB" id="A0A941CMY3"/>
<dbReference type="NCBIfam" id="TIGR00670">
    <property type="entry name" value="asp_carb_tr"/>
    <property type="match status" value="1"/>
</dbReference>
<evidence type="ECO:0000256" key="1">
    <source>
        <dbReference type="ARBA" id="ARBA00004852"/>
    </source>
</evidence>
<evidence type="ECO:0000256" key="6">
    <source>
        <dbReference type="ARBA" id="ARBA00048859"/>
    </source>
</evidence>
<dbReference type="Gene3D" id="3.40.50.1370">
    <property type="entry name" value="Aspartate/ornithine carbamoyltransferase"/>
    <property type="match status" value="2"/>
</dbReference>
<dbReference type="Proteomes" id="UP000675379">
    <property type="component" value="Unassembled WGS sequence"/>
</dbReference>
<dbReference type="Pfam" id="PF02729">
    <property type="entry name" value="OTCace_N"/>
    <property type="match status" value="1"/>
</dbReference>
<gene>
    <name evidence="7" type="primary">pyrB</name>
    <name evidence="10" type="ORF">KCG48_01605</name>
</gene>
<dbReference type="InterPro" id="IPR006132">
    <property type="entry name" value="Asp/Orn_carbamoyltranf_P-bd"/>
</dbReference>
<dbReference type="GO" id="GO:0006520">
    <property type="term" value="P:amino acid metabolic process"/>
    <property type="evidence" value="ECO:0007669"/>
    <property type="project" value="InterPro"/>
</dbReference>
<evidence type="ECO:0000256" key="4">
    <source>
        <dbReference type="ARBA" id="ARBA00022975"/>
    </source>
</evidence>
<dbReference type="SUPFAM" id="SSF53671">
    <property type="entry name" value="Aspartate/ornithine carbamoyltransferase"/>
    <property type="match status" value="1"/>
</dbReference>
<dbReference type="HAMAP" id="MF_00001">
    <property type="entry name" value="Asp_carb_tr"/>
    <property type="match status" value="1"/>
</dbReference>
<comment type="function">
    <text evidence="5 7">Catalyzes the condensation of carbamoyl phosphate and aspartate to form carbamoyl aspartate and inorganic phosphate, the committed step in the de novo pyrimidine nucleotide biosynthesis pathway.</text>
</comment>
<dbReference type="NCBIfam" id="NF002032">
    <property type="entry name" value="PRK00856.1"/>
    <property type="match status" value="1"/>
</dbReference>
<dbReference type="InterPro" id="IPR002082">
    <property type="entry name" value="Asp_carbamoyltransf"/>
</dbReference>
<evidence type="ECO:0000259" key="9">
    <source>
        <dbReference type="Pfam" id="PF02729"/>
    </source>
</evidence>
<dbReference type="GO" id="GO:0044205">
    <property type="term" value="P:'de novo' UMP biosynthetic process"/>
    <property type="evidence" value="ECO:0007669"/>
    <property type="project" value="UniProtKB-UniRule"/>
</dbReference>
<keyword evidence="4 7" id="KW-0665">Pyrimidine biosynthesis</keyword>
<feature type="binding site" evidence="7">
    <location>
        <position position="59"/>
    </location>
    <ligand>
        <name>carbamoyl phosphate</name>
        <dbReference type="ChEBI" id="CHEBI:58228"/>
    </ligand>
</feature>
<feature type="binding site" evidence="7">
    <location>
        <position position="260"/>
    </location>
    <ligand>
        <name>carbamoyl phosphate</name>
        <dbReference type="ChEBI" id="CHEBI:58228"/>
    </ligand>
</feature>
<feature type="domain" description="Aspartate/ornithine carbamoyltransferase carbamoyl-P binding" evidence="9">
    <location>
        <begin position="13"/>
        <end position="150"/>
    </location>
</feature>
<dbReference type="PROSITE" id="PS00097">
    <property type="entry name" value="CARBAMOYLTRANSFERASE"/>
    <property type="match status" value="1"/>
</dbReference>
<feature type="binding site" evidence="7">
    <location>
        <position position="170"/>
    </location>
    <ligand>
        <name>L-aspartate</name>
        <dbReference type="ChEBI" id="CHEBI:29991"/>
    </ligand>
</feature>
<comment type="catalytic activity">
    <reaction evidence="6 7">
        <text>carbamoyl phosphate + L-aspartate = N-carbamoyl-L-aspartate + phosphate + H(+)</text>
        <dbReference type="Rhea" id="RHEA:20013"/>
        <dbReference type="ChEBI" id="CHEBI:15378"/>
        <dbReference type="ChEBI" id="CHEBI:29991"/>
        <dbReference type="ChEBI" id="CHEBI:32814"/>
        <dbReference type="ChEBI" id="CHEBI:43474"/>
        <dbReference type="ChEBI" id="CHEBI:58228"/>
        <dbReference type="EC" id="2.1.3.2"/>
    </reaction>
</comment>
<dbReference type="Pfam" id="PF00185">
    <property type="entry name" value="OTCace"/>
    <property type="match status" value="1"/>
</dbReference>
<feature type="binding site" evidence="7">
    <location>
        <position position="87"/>
    </location>
    <ligand>
        <name>L-aspartate</name>
        <dbReference type="ChEBI" id="CHEBI:29991"/>
    </ligand>
</feature>
<evidence type="ECO:0000256" key="5">
    <source>
        <dbReference type="ARBA" id="ARBA00043884"/>
    </source>
</evidence>
<dbReference type="PANTHER" id="PTHR45753">
    <property type="entry name" value="ORNITHINE CARBAMOYLTRANSFERASE, MITOCHONDRIAL"/>
    <property type="match status" value="1"/>
</dbReference>
<sequence>MEKIQEAVRLDHRHMLNLRDLDITEIHRILKRAAEFKAGAKAQFPGKVVANLFFEPSTRTHQSFLMAEKRLGMEELNLIPEISSLQKGESLYDTVKTFEAIGADAVVIRAKEDRYYEELVGRISIPVLNGGDGSGDHPTQSLLDLLTIQEEFGRFKDLKILIVGDIRHSRVAATNVEVMRRLGMTVCLSAPEEFKRSGVGYCSLDGVLQGMDIVMLLRVQHERHENAFDQDSVAYNRQFGLNRDRVATMQKHAIIMHPAPFNRGWEITSDVVECSRSRIFKQMENGVYVRMAVLERALR</sequence>
<comment type="subunit">
    <text evidence="7">Heterododecamer (2C3:3R2) of six catalytic PyrB chains organized as two trimers (C3), and six regulatory PyrI chains organized as three dimers (R2).</text>
</comment>
<accession>A0A941CMY3</accession>
<comment type="caution">
    <text evidence="10">The sequence shown here is derived from an EMBL/GenBank/DDBJ whole genome shotgun (WGS) entry which is preliminary data.</text>
</comment>
<dbReference type="RefSeq" id="WP_211799534.1">
    <property type="nucleotide sequence ID" value="NZ_JAGSCS010000001.1"/>
</dbReference>
<evidence type="ECO:0000256" key="7">
    <source>
        <dbReference type="HAMAP-Rule" id="MF_00001"/>
    </source>
</evidence>
<dbReference type="GO" id="GO:0005829">
    <property type="term" value="C:cytosol"/>
    <property type="evidence" value="ECO:0007669"/>
    <property type="project" value="TreeGrafter"/>
</dbReference>
<dbReference type="GO" id="GO:0016597">
    <property type="term" value="F:amino acid binding"/>
    <property type="evidence" value="ECO:0007669"/>
    <property type="project" value="InterPro"/>
</dbReference>
<dbReference type="EMBL" id="JAGSCS010000001">
    <property type="protein sequence ID" value="MBR0575027.1"/>
    <property type="molecule type" value="Genomic_DNA"/>
</dbReference>
<protein>
    <recommendedName>
        <fullName evidence="7">Aspartate carbamoyltransferase</fullName>
        <ecNumber evidence="7">2.1.3.2</ecNumber>
    </recommendedName>
    <alternativeName>
        <fullName evidence="7">Aspartate transcarbamylase</fullName>
        <shortName evidence="7">ATCase</shortName>
    </alternativeName>
</protein>
<dbReference type="GO" id="GO:0006207">
    <property type="term" value="P:'de novo' pyrimidine nucleobase biosynthetic process"/>
    <property type="evidence" value="ECO:0007669"/>
    <property type="project" value="InterPro"/>
</dbReference>
<dbReference type="InterPro" id="IPR006130">
    <property type="entry name" value="Asp/Orn_carbamoylTrfase"/>
</dbReference>
<organism evidence="10 11">
    <name type="scientific">Proteiniclasticum sediminis</name>
    <dbReference type="NCBI Taxonomy" id="2804028"/>
    <lineage>
        <taxon>Bacteria</taxon>
        <taxon>Bacillati</taxon>
        <taxon>Bacillota</taxon>
        <taxon>Clostridia</taxon>
        <taxon>Eubacteriales</taxon>
        <taxon>Clostridiaceae</taxon>
        <taxon>Proteiniclasticum</taxon>
    </lineage>
</organism>
<proteinExistence type="inferred from homology"/>
<feature type="binding site" evidence="7">
    <location>
        <position position="137"/>
    </location>
    <ligand>
        <name>carbamoyl phosphate</name>
        <dbReference type="ChEBI" id="CHEBI:58228"/>
    </ligand>
</feature>
<feature type="binding site" evidence="7">
    <location>
        <position position="140"/>
    </location>
    <ligand>
        <name>carbamoyl phosphate</name>
        <dbReference type="ChEBI" id="CHEBI:58228"/>
    </ligand>
</feature>
<evidence type="ECO:0000256" key="2">
    <source>
        <dbReference type="ARBA" id="ARBA00008896"/>
    </source>
</evidence>
<feature type="domain" description="Aspartate/ornithine carbamoyltransferase Asp/Orn-binding" evidence="8">
    <location>
        <begin position="156"/>
        <end position="295"/>
    </location>
</feature>
<evidence type="ECO:0000313" key="11">
    <source>
        <dbReference type="Proteomes" id="UP000675379"/>
    </source>
</evidence>
<dbReference type="EC" id="2.1.3.2" evidence="7"/>
<evidence type="ECO:0000313" key="10">
    <source>
        <dbReference type="EMBL" id="MBR0575027.1"/>
    </source>
</evidence>
<keyword evidence="11" id="KW-1185">Reference proteome</keyword>
<comment type="pathway">
    <text evidence="1 7">Pyrimidine metabolism; UMP biosynthesis via de novo pathway; (S)-dihydroorotate from bicarbonate: step 2/3.</text>
</comment>
<feature type="binding site" evidence="7">
    <location>
        <position position="259"/>
    </location>
    <ligand>
        <name>carbamoyl phosphate</name>
        <dbReference type="ChEBI" id="CHEBI:58228"/>
    </ligand>
</feature>
<name>A0A941CMY3_9CLOT</name>
<dbReference type="PRINTS" id="PR00100">
    <property type="entry name" value="AOTCASE"/>
</dbReference>
<feature type="binding site" evidence="7">
    <location>
        <position position="60"/>
    </location>
    <ligand>
        <name>carbamoyl phosphate</name>
        <dbReference type="ChEBI" id="CHEBI:58228"/>
    </ligand>
</feature>
<reference evidence="10" key="1">
    <citation type="submission" date="2021-04" db="EMBL/GenBank/DDBJ databases">
        <title>Proteiniclasticum sedimins sp. nov., an obligate anaerobic bacterium isolated from anaerobic sludge.</title>
        <authorList>
            <person name="Liu J."/>
        </authorList>
    </citation>
    <scope>NUCLEOTIDE SEQUENCE</scope>
    <source>
        <strain evidence="10">BAD-10</strain>
    </source>
</reference>
<dbReference type="PRINTS" id="PR00101">
    <property type="entry name" value="ATCASE"/>
</dbReference>
<evidence type="ECO:0000259" key="8">
    <source>
        <dbReference type="Pfam" id="PF00185"/>
    </source>
</evidence>
<dbReference type="GO" id="GO:0004070">
    <property type="term" value="F:aspartate carbamoyltransferase activity"/>
    <property type="evidence" value="ECO:0007669"/>
    <property type="project" value="UniProtKB-UniRule"/>
</dbReference>
<dbReference type="InterPro" id="IPR036901">
    <property type="entry name" value="Asp/Orn_carbamoylTrfase_sf"/>
</dbReference>
<dbReference type="InterPro" id="IPR006131">
    <property type="entry name" value="Asp_carbamoyltransf_Asp/Orn-bd"/>
</dbReference>
<feature type="binding site" evidence="7">
    <location>
        <position position="109"/>
    </location>
    <ligand>
        <name>carbamoyl phosphate</name>
        <dbReference type="ChEBI" id="CHEBI:58228"/>
    </ligand>
</feature>
<dbReference type="PANTHER" id="PTHR45753:SF6">
    <property type="entry name" value="ASPARTATE CARBAMOYLTRANSFERASE"/>
    <property type="match status" value="1"/>
</dbReference>
<comment type="similarity">
    <text evidence="2 7">Belongs to the aspartate/ornithine carbamoyltransferase superfamily. ATCase family.</text>
</comment>
<evidence type="ECO:0000256" key="3">
    <source>
        <dbReference type="ARBA" id="ARBA00022679"/>
    </source>
</evidence>